<keyword evidence="8" id="KW-1185">Reference proteome</keyword>
<dbReference type="Pfam" id="PF00319">
    <property type="entry name" value="SRF-TF"/>
    <property type="match status" value="1"/>
</dbReference>
<dbReference type="KEGG" id="crb:17898886"/>
<dbReference type="GO" id="GO:0000978">
    <property type="term" value="F:RNA polymerase II cis-regulatory region sequence-specific DNA binding"/>
    <property type="evidence" value="ECO:0007669"/>
    <property type="project" value="TreeGrafter"/>
</dbReference>
<reference evidence="8" key="1">
    <citation type="journal article" date="2013" name="Nat. Genet.">
        <title>The Capsella rubella genome and the genomic consequences of rapid mating system evolution.</title>
        <authorList>
            <person name="Slotte T."/>
            <person name="Hazzouri K.M."/>
            <person name="Agren J.A."/>
            <person name="Koenig D."/>
            <person name="Maumus F."/>
            <person name="Guo Y.L."/>
            <person name="Steige K."/>
            <person name="Platts A.E."/>
            <person name="Escobar J.S."/>
            <person name="Newman L.K."/>
            <person name="Wang W."/>
            <person name="Mandakova T."/>
            <person name="Vello E."/>
            <person name="Smith L.M."/>
            <person name="Henz S.R."/>
            <person name="Steffen J."/>
            <person name="Takuno S."/>
            <person name="Brandvain Y."/>
            <person name="Coop G."/>
            <person name="Andolfatto P."/>
            <person name="Hu T.T."/>
            <person name="Blanchette M."/>
            <person name="Clark R.M."/>
            <person name="Quesneville H."/>
            <person name="Nordborg M."/>
            <person name="Gaut B.S."/>
            <person name="Lysak M.A."/>
            <person name="Jenkins J."/>
            <person name="Grimwood J."/>
            <person name="Chapman J."/>
            <person name="Prochnik S."/>
            <person name="Shu S."/>
            <person name="Rokhsar D."/>
            <person name="Schmutz J."/>
            <person name="Weigel D."/>
            <person name="Wright S.I."/>
        </authorList>
    </citation>
    <scope>NUCLEOTIDE SEQUENCE [LARGE SCALE GENOMIC DNA]</scope>
    <source>
        <strain evidence="8">cv. Monte Gargano</strain>
    </source>
</reference>
<dbReference type="InterPro" id="IPR036879">
    <property type="entry name" value="TF_MADSbox_sf"/>
</dbReference>
<evidence type="ECO:0000256" key="4">
    <source>
        <dbReference type="ARBA" id="ARBA00023163"/>
    </source>
</evidence>
<evidence type="ECO:0000256" key="1">
    <source>
        <dbReference type="ARBA" id="ARBA00004123"/>
    </source>
</evidence>
<dbReference type="GO" id="GO:0005634">
    <property type="term" value="C:nucleus"/>
    <property type="evidence" value="ECO:0007669"/>
    <property type="project" value="UniProtKB-SubCell"/>
</dbReference>
<proteinExistence type="predicted"/>
<feature type="domain" description="MADS-box" evidence="6">
    <location>
        <begin position="7"/>
        <end position="67"/>
    </location>
</feature>
<organism evidence="7 8">
    <name type="scientific">Capsella rubella</name>
    <dbReference type="NCBI Taxonomy" id="81985"/>
    <lineage>
        <taxon>Eukaryota</taxon>
        <taxon>Viridiplantae</taxon>
        <taxon>Streptophyta</taxon>
        <taxon>Embryophyta</taxon>
        <taxon>Tracheophyta</taxon>
        <taxon>Spermatophyta</taxon>
        <taxon>Magnoliopsida</taxon>
        <taxon>eudicotyledons</taxon>
        <taxon>Gunneridae</taxon>
        <taxon>Pentapetalae</taxon>
        <taxon>rosids</taxon>
        <taxon>malvids</taxon>
        <taxon>Brassicales</taxon>
        <taxon>Brassicaceae</taxon>
        <taxon>Camelineae</taxon>
        <taxon>Capsella</taxon>
    </lineage>
</organism>
<dbReference type="InterPro" id="IPR002100">
    <property type="entry name" value="TF_MADSbox"/>
</dbReference>
<dbReference type="Gene3D" id="3.40.1810.10">
    <property type="entry name" value="Transcription factor, MADS-box"/>
    <property type="match status" value="1"/>
</dbReference>
<protein>
    <recommendedName>
        <fullName evidence="6">MADS-box domain-containing protein</fullName>
    </recommendedName>
</protein>
<dbReference type="GO" id="GO:0000981">
    <property type="term" value="F:DNA-binding transcription factor activity, RNA polymerase II-specific"/>
    <property type="evidence" value="ECO:0007669"/>
    <property type="project" value="TreeGrafter"/>
</dbReference>
<evidence type="ECO:0000256" key="3">
    <source>
        <dbReference type="ARBA" id="ARBA00023125"/>
    </source>
</evidence>
<dbReference type="eggNOG" id="KOG0014">
    <property type="taxonomic scope" value="Eukaryota"/>
</dbReference>
<evidence type="ECO:0000256" key="2">
    <source>
        <dbReference type="ARBA" id="ARBA00023015"/>
    </source>
</evidence>
<evidence type="ECO:0000313" key="7">
    <source>
        <dbReference type="EMBL" id="EOA36394.1"/>
    </source>
</evidence>
<keyword evidence="2" id="KW-0805">Transcription regulation</keyword>
<dbReference type="Proteomes" id="UP000029121">
    <property type="component" value="Unassembled WGS sequence"/>
</dbReference>
<comment type="subcellular location">
    <subcellularLocation>
        <location evidence="1">Nucleus</location>
    </subcellularLocation>
</comment>
<keyword evidence="4" id="KW-0804">Transcription</keyword>
<dbReference type="PROSITE" id="PS50066">
    <property type="entry name" value="MADS_BOX_2"/>
    <property type="match status" value="1"/>
</dbReference>
<dbReference type="PRINTS" id="PR00404">
    <property type="entry name" value="MADSDOMAIN"/>
</dbReference>
<dbReference type="GO" id="GO:0046983">
    <property type="term" value="F:protein dimerization activity"/>
    <property type="evidence" value="ECO:0007669"/>
    <property type="project" value="InterPro"/>
</dbReference>
<dbReference type="SUPFAM" id="SSF55455">
    <property type="entry name" value="SRF-like"/>
    <property type="match status" value="1"/>
</dbReference>
<sequence>MSLKKTKGRQKINIKKIEREEDMLVTLSKRKNGIYKKLCELSVLCDVNVAFLGYTGSGKPYTFGSTSFHAVAEHFLNGKASSSSSSLQRPVDRDYKAKIQELCELYNNMIDAVRAEEVKATKTAASMEPLPEDAWWKVPLAEVKDQEEMKHYLERFERLYEKLSYELAARRERNNTAENDK</sequence>
<gene>
    <name evidence="7" type="ORF">CARUB_v10010833mg</name>
</gene>
<dbReference type="STRING" id="81985.R0I2C3"/>
<evidence type="ECO:0000259" key="6">
    <source>
        <dbReference type="PROSITE" id="PS50066"/>
    </source>
</evidence>
<dbReference type="PANTHER" id="PTHR11945:SF725">
    <property type="entry name" value="AGAMOUS-LIKE 58-RELATED"/>
    <property type="match status" value="1"/>
</dbReference>
<dbReference type="EMBL" id="KB870805">
    <property type="protein sequence ID" value="EOA36394.1"/>
    <property type="molecule type" value="Genomic_DNA"/>
</dbReference>
<name>R0I2C3_9BRAS</name>
<evidence type="ECO:0000313" key="8">
    <source>
        <dbReference type="Proteomes" id="UP000029121"/>
    </source>
</evidence>
<dbReference type="PANTHER" id="PTHR11945">
    <property type="entry name" value="MADS BOX PROTEIN"/>
    <property type="match status" value="1"/>
</dbReference>
<keyword evidence="5" id="KW-0539">Nucleus</keyword>
<keyword evidence="3" id="KW-0238">DNA-binding</keyword>
<evidence type="ECO:0000256" key="5">
    <source>
        <dbReference type="ARBA" id="ARBA00023242"/>
    </source>
</evidence>
<accession>R0I2C3</accession>
<dbReference type="OrthoDB" id="1082350at2759"/>
<dbReference type="SMART" id="SM00432">
    <property type="entry name" value="MADS"/>
    <property type="match status" value="1"/>
</dbReference>
<dbReference type="AlphaFoldDB" id="R0I2C3"/>